<organism evidence="2 3">
    <name type="scientific">Solirubrobacter ginsenosidimutans</name>
    <dbReference type="NCBI Taxonomy" id="490573"/>
    <lineage>
        <taxon>Bacteria</taxon>
        <taxon>Bacillati</taxon>
        <taxon>Actinomycetota</taxon>
        <taxon>Thermoleophilia</taxon>
        <taxon>Solirubrobacterales</taxon>
        <taxon>Solirubrobacteraceae</taxon>
        <taxon>Solirubrobacter</taxon>
    </lineage>
</organism>
<protein>
    <submittedName>
        <fullName evidence="2">Ig-like domain-containing protein</fullName>
    </submittedName>
</protein>
<dbReference type="InterPro" id="IPR044016">
    <property type="entry name" value="Big_13"/>
</dbReference>
<dbReference type="Proteomes" id="UP001149140">
    <property type="component" value="Unassembled WGS sequence"/>
</dbReference>
<evidence type="ECO:0000313" key="3">
    <source>
        <dbReference type="Proteomes" id="UP001149140"/>
    </source>
</evidence>
<dbReference type="InterPro" id="IPR013783">
    <property type="entry name" value="Ig-like_fold"/>
</dbReference>
<evidence type="ECO:0000259" key="1">
    <source>
        <dbReference type="Pfam" id="PF19077"/>
    </source>
</evidence>
<dbReference type="AlphaFoldDB" id="A0A9X3S8Z3"/>
<gene>
    <name evidence="2" type="ORF">OM076_44565</name>
</gene>
<evidence type="ECO:0000313" key="2">
    <source>
        <dbReference type="EMBL" id="MDA0167416.1"/>
    </source>
</evidence>
<name>A0A9X3S8Z3_9ACTN</name>
<dbReference type="Gene3D" id="2.60.40.10">
    <property type="entry name" value="Immunoglobulins"/>
    <property type="match status" value="2"/>
</dbReference>
<sequence length="175" mass="17449">MPTITSPGNYAWVNTAKVTLAGTADAGAVVELFDDGVSVGTTTVSALGSWSRQVPAADGAHLYTAAATGLGGTSKQSAMRVVQVDTTAPSAPVIISPSEGTTTGTTFTVSGTAEAGSTIELYEDGSSRGTIAASNATWTRTLSGVSAGTHTYSARATDIAGNVSTMSIARSLRVG</sequence>
<keyword evidence="3" id="KW-1185">Reference proteome</keyword>
<dbReference type="Pfam" id="PF19077">
    <property type="entry name" value="Big_13"/>
    <property type="match status" value="2"/>
</dbReference>
<proteinExistence type="predicted"/>
<accession>A0A9X3S8Z3</accession>
<dbReference type="NCBIfam" id="NF033510">
    <property type="entry name" value="Ca_tandemer"/>
    <property type="match status" value="2"/>
</dbReference>
<feature type="domain" description="Bacterial Ig-like" evidence="1">
    <location>
        <begin position="13"/>
        <end position="86"/>
    </location>
</feature>
<dbReference type="EMBL" id="JAPDOD010000121">
    <property type="protein sequence ID" value="MDA0167416.1"/>
    <property type="molecule type" value="Genomic_DNA"/>
</dbReference>
<dbReference type="RefSeq" id="WP_270046723.1">
    <property type="nucleotide sequence ID" value="NZ_JAPDOD010000121.1"/>
</dbReference>
<reference evidence="2" key="1">
    <citation type="submission" date="2022-10" db="EMBL/GenBank/DDBJ databases">
        <title>The WGS of Solirubrobacter ginsenosidimutans DSM 21036.</title>
        <authorList>
            <person name="Jiang Z."/>
        </authorList>
    </citation>
    <scope>NUCLEOTIDE SEQUENCE</scope>
    <source>
        <strain evidence="2">DSM 21036</strain>
    </source>
</reference>
<dbReference type="GO" id="GO:0005975">
    <property type="term" value="P:carbohydrate metabolic process"/>
    <property type="evidence" value="ECO:0007669"/>
    <property type="project" value="UniProtKB-ARBA"/>
</dbReference>
<feature type="domain" description="Bacterial Ig-like" evidence="1">
    <location>
        <begin position="98"/>
        <end position="167"/>
    </location>
</feature>
<comment type="caution">
    <text evidence="2">The sequence shown here is derived from an EMBL/GenBank/DDBJ whole genome shotgun (WGS) entry which is preliminary data.</text>
</comment>